<sequence>MTTQQQQFPHLTRRGFLYGATALGTTAALTACMSGGGGGASGGGGIVLQSSLSDPAPKAALEALVESYSEGTVTLNTVAIEQFRAQLSTYLTSGNPPDVLTWYAGSVARDYASQDLLLDLSDMWTGDGAAANYSPALKDLSTDGSGKQIFLPTNYYWWAVFYRKSAFEEWGVEVPTTWDEFMALCETLQGKGIVPLSNGIGSTPWMASGWFDILNLRVNGADYHKELLAGNSSFDSTEVKNVMKYYADIVPFMDPNAPSYAWQDAVTPLVQKKNAMYLVGAFISQNMPEGEGDDLDFFSVPVIDASIPTAEEAPTDGYFASAKTKDAEATKAFLAYLAGAESQSAYIAASQSSNLPTSPDVDTSGFSPLVQKGVELLSSTDQITQFFNRDSSDDLQTTADAALTKFIAQPGEVDSILKEWQTAADKVFNP</sequence>
<dbReference type="RefSeq" id="WP_085475836.1">
    <property type="nucleotide sequence ID" value="NZ_FXBM01000001.1"/>
</dbReference>
<dbReference type="PANTHER" id="PTHR43649:SF12">
    <property type="entry name" value="DIACETYLCHITOBIOSE BINDING PROTEIN DASA"/>
    <property type="match status" value="1"/>
</dbReference>
<dbReference type="OrthoDB" id="8478044at2"/>
<dbReference type="Pfam" id="PF01547">
    <property type="entry name" value="SBP_bac_1"/>
    <property type="match status" value="1"/>
</dbReference>
<gene>
    <name evidence="1" type="ORF">SAMN06295885_1459</name>
</gene>
<evidence type="ECO:0000313" key="1">
    <source>
        <dbReference type="EMBL" id="SMH38166.1"/>
    </source>
</evidence>
<dbReference type="Gene3D" id="3.40.190.10">
    <property type="entry name" value="Periplasmic binding protein-like II"/>
    <property type="match status" value="2"/>
</dbReference>
<proteinExistence type="predicted"/>
<dbReference type="InterPro" id="IPR006059">
    <property type="entry name" value="SBP"/>
</dbReference>
<organism evidence="1 2">
    <name type="scientific">Rathayibacter oskolensis</name>
    <dbReference type="NCBI Taxonomy" id="1891671"/>
    <lineage>
        <taxon>Bacteria</taxon>
        <taxon>Bacillati</taxon>
        <taxon>Actinomycetota</taxon>
        <taxon>Actinomycetes</taxon>
        <taxon>Micrococcales</taxon>
        <taxon>Microbacteriaceae</taxon>
        <taxon>Rathayibacter</taxon>
    </lineage>
</organism>
<dbReference type="STRING" id="1891671.SAMN06295885_1459"/>
<dbReference type="Proteomes" id="UP000193711">
    <property type="component" value="Unassembled WGS sequence"/>
</dbReference>
<keyword evidence="2" id="KW-1185">Reference proteome</keyword>
<evidence type="ECO:0000313" key="2">
    <source>
        <dbReference type="Proteomes" id="UP000193711"/>
    </source>
</evidence>
<dbReference type="PANTHER" id="PTHR43649">
    <property type="entry name" value="ARABINOSE-BINDING PROTEIN-RELATED"/>
    <property type="match status" value="1"/>
</dbReference>
<name>A0A1X7NJU5_9MICO</name>
<reference evidence="2" key="1">
    <citation type="submission" date="2017-04" db="EMBL/GenBank/DDBJ databases">
        <authorList>
            <person name="Varghese N."/>
            <person name="Submissions S."/>
        </authorList>
    </citation>
    <scope>NUCLEOTIDE SEQUENCE [LARGE SCALE GENOMIC DNA]</scope>
    <source>
        <strain evidence="2">VKM Ac-2121</strain>
    </source>
</reference>
<dbReference type="InterPro" id="IPR006311">
    <property type="entry name" value="TAT_signal"/>
</dbReference>
<protein>
    <submittedName>
        <fullName evidence="1">Carbohydrate ABC transporter substrate-binding protein, CUT1 family</fullName>
    </submittedName>
</protein>
<dbReference type="PROSITE" id="PS51318">
    <property type="entry name" value="TAT"/>
    <property type="match status" value="1"/>
</dbReference>
<dbReference type="InterPro" id="IPR050490">
    <property type="entry name" value="Bact_solute-bd_prot1"/>
</dbReference>
<accession>A0A1X7NJU5</accession>
<dbReference type="EMBL" id="FXBM01000001">
    <property type="protein sequence ID" value="SMH38166.1"/>
    <property type="molecule type" value="Genomic_DNA"/>
</dbReference>
<dbReference type="SUPFAM" id="SSF53850">
    <property type="entry name" value="Periplasmic binding protein-like II"/>
    <property type="match status" value="1"/>
</dbReference>
<dbReference type="AlphaFoldDB" id="A0A1X7NJU5"/>